<feature type="chain" id="PRO_5009754273" description="VirK protein" evidence="1">
    <location>
        <begin position="19"/>
        <end position="116"/>
    </location>
</feature>
<dbReference type="InterPro" id="IPR010694">
    <property type="entry name" value="Uncharacterised_VirK"/>
</dbReference>
<dbReference type="RefSeq" id="WP_045107368.1">
    <property type="nucleotide sequence ID" value="NZ_LN681225.1"/>
</dbReference>
<reference evidence="3" key="1">
    <citation type="submission" date="2014-09" db="EMBL/GenBank/DDBJ databases">
        <authorList>
            <person name="Gomez-Valero L."/>
        </authorList>
    </citation>
    <scope>NUCLEOTIDE SEQUENCE [LARGE SCALE GENOMIC DNA]</scope>
    <source>
        <strain evidence="3">ATCC35250</strain>
    </source>
</reference>
<dbReference type="Pfam" id="PF06903">
    <property type="entry name" value="VirK"/>
    <property type="match status" value="1"/>
</dbReference>
<evidence type="ECO:0000313" key="3">
    <source>
        <dbReference type="Proteomes" id="UP000032803"/>
    </source>
</evidence>
<evidence type="ECO:0000313" key="2">
    <source>
        <dbReference type="EMBL" id="CEK09772.1"/>
    </source>
</evidence>
<dbReference type="HOGENOM" id="CLU_1852696_0_0_6"/>
<sequence length="116" mass="12673">MKKLLTLIFAMVSIGIHAGELVSFAEMANAVATGKQLTFVWNLKNCSSENSLPEIITSVKPNAVMVIANQRITASDRHFSLNDPSLPNKPSFTFSKYNLKADGQASLDITVMRAED</sequence>
<keyword evidence="1" id="KW-0732">Signal</keyword>
<dbReference type="Proteomes" id="UP000032803">
    <property type="component" value="Chromosome I"/>
</dbReference>
<name>A0A0A8URQ7_LEGHA</name>
<dbReference type="KEGG" id="lha:LHA_0684"/>
<protein>
    <recommendedName>
        <fullName evidence="4">VirK protein</fullName>
    </recommendedName>
</protein>
<organism evidence="2 3">
    <name type="scientific">Legionella hackeliae</name>
    <dbReference type="NCBI Taxonomy" id="449"/>
    <lineage>
        <taxon>Bacteria</taxon>
        <taxon>Pseudomonadati</taxon>
        <taxon>Pseudomonadota</taxon>
        <taxon>Gammaproteobacteria</taxon>
        <taxon>Legionellales</taxon>
        <taxon>Legionellaceae</taxon>
        <taxon>Legionella</taxon>
    </lineage>
</organism>
<dbReference type="OrthoDB" id="5645049at2"/>
<evidence type="ECO:0000256" key="1">
    <source>
        <dbReference type="SAM" id="SignalP"/>
    </source>
</evidence>
<dbReference type="EMBL" id="LN681225">
    <property type="protein sequence ID" value="CEK09772.1"/>
    <property type="molecule type" value="Genomic_DNA"/>
</dbReference>
<accession>A0A0A8URQ7</accession>
<proteinExistence type="predicted"/>
<gene>
    <name evidence="2" type="ORF">LHA_0684</name>
</gene>
<feature type="signal peptide" evidence="1">
    <location>
        <begin position="1"/>
        <end position="18"/>
    </location>
</feature>
<evidence type="ECO:0008006" key="4">
    <source>
        <dbReference type="Google" id="ProtNLM"/>
    </source>
</evidence>
<dbReference type="PATRIC" id="fig|449.7.peg.2778"/>
<dbReference type="AlphaFoldDB" id="A0A0A8URQ7"/>
<keyword evidence="3" id="KW-1185">Reference proteome</keyword>